<evidence type="ECO:0000313" key="11">
    <source>
        <dbReference type="Proteomes" id="UP001459277"/>
    </source>
</evidence>
<feature type="transmembrane region" description="Helical" evidence="7">
    <location>
        <begin position="108"/>
        <end position="129"/>
    </location>
</feature>
<dbReference type="PANTHER" id="PTHR24186:SF56">
    <property type="entry name" value="PGG DOMAIN-CONTAINING PROTEIN"/>
    <property type="match status" value="1"/>
</dbReference>
<dbReference type="Pfam" id="PF13962">
    <property type="entry name" value="PGG"/>
    <property type="match status" value="1"/>
</dbReference>
<organism evidence="10 11">
    <name type="scientific">Lithocarpus litseifolius</name>
    <dbReference type="NCBI Taxonomy" id="425828"/>
    <lineage>
        <taxon>Eukaryota</taxon>
        <taxon>Viridiplantae</taxon>
        <taxon>Streptophyta</taxon>
        <taxon>Embryophyta</taxon>
        <taxon>Tracheophyta</taxon>
        <taxon>Spermatophyta</taxon>
        <taxon>Magnoliopsida</taxon>
        <taxon>eudicotyledons</taxon>
        <taxon>Gunneridae</taxon>
        <taxon>Pentapetalae</taxon>
        <taxon>rosids</taxon>
        <taxon>fabids</taxon>
        <taxon>Fagales</taxon>
        <taxon>Fagaceae</taxon>
        <taxon>Lithocarpus</taxon>
    </lineage>
</organism>
<evidence type="ECO:0000256" key="3">
    <source>
        <dbReference type="ARBA" id="ARBA00022737"/>
    </source>
</evidence>
<feature type="chain" id="PRO_5043542385" description="PGG domain-containing protein" evidence="8">
    <location>
        <begin position="27"/>
        <end position="161"/>
    </location>
</feature>
<dbReference type="InterPro" id="IPR026961">
    <property type="entry name" value="PGG_dom"/>
</dbReference>
<keyword evidence="5" id="KW-0040">ANK repeat</keyword>
<evidence type="ECO:0000256" key="7">
    <source>
        <dbReference type="SAM" id="Phobius"/>
    </source>
</evidence>
<keyword evidence="6 7" id="KW-0472">Membrane</keyword>
<keyword evidence="4 7" id="KW-1133">Transmembrane helix</keyword>
<comment type="subcellular location">
    <subcellularLocation>
        <location evidence="1">Membrane</location>
        <topology evidence="1">Multi-pass membrane protein</topology>
    </subcellularLocation>
</comment>
<feature type="signal peptide" evidence="8">
    <location>
        <begin position="1"/>
        <end position="26"/>
    </location>
</feature>
<gene>
    <name evidence="10" type="ORF">SO802_016938</name>
</gene>
<evidence type="ECO:0000256" key="2">
    <source>
        <dbReference type="ARBA" id="ARBA00022692"/>
    </source>
</evidence>
<comment type="caution">
    <text evidence="10">The sequence shown here is derived from an EMBL/GenBank/DDBJ whole genome shotgun (WGS) entry which is preliminary data.</text>
</comment>
<keyword evidence="2 7" id="KW-0812">Transmembrane</keyword>
<proteinExistence type="predicted"/>
<accession>A0AAW2CXW0</accession>
<feature type="transmembrane region" description="Helical" evidence="7">
    <location>
        <begin position="76"/>
        <end position="96"/>
    </location>
</feature>
<evidence type="ECO:0000256" key="4">
    <source>
        <dbReference type="ARBA" id="ARBA00022989"/>
    </source>
</evidence>
<evidence type="ECO:0000256" key="8">
    <source>
        <dbReference type="SAM" id="SignalP"/>
    </source>
</evidence>
<sequence length="161" mass="17263">MTQDSDTRNALLVVATLIASVTFQAGVNPPGGVWQENPPPDFAPPPAATTINTNPLLIPPKDTHKPGKSILANNRISYGVYIVCNTAAFSTSGYMIGSLVEVSGNFKVLVRVALFFMGATYSASVMAVLPDHGPLNTYLLFIALLVPSLVLFAREIWDRLC</sequence>
<name>A0AAW2CXW0_9ROSI</name>
<feature type="transmembrane region" description="Helical" evidence="7">
    <location>
        <begin position="135"/>
        <end position="153"/>
    </location>
</feature>
<evidence type="ECO:0000313" key="10">
    <source>
        <dbReference type="EMBL" id="KAL0003157.1"/>
    </source>
</evidence>
<dbReference type="EMBL" id="JAZDWU010000005">
    <property type="protein sequence ID" value="KAL0003157.1"/>
    <property type="molecule type" value="Genomic_DNA"/>
</dbReference>
<feature type="domain" description="PGG" evidence="9">
    <location>
        <begin position="5"/>
        <end position="126"/>
    </location>
</feature>
<keyword evidence="3" id="KW-0677">Repeat</keyword>
<evidence type="ECO:0000256" key="1">
    <source>
        <dbReference type="ARBA" id="ARBA00004141"/>
    </source>
</evidence>
<reference evidence="10 11" key="1">
    <citation type="submission" date="2024-01" db="EMBL/GenBank/DDBJ databases">
        <title>A telomere-to-telomere, gap-free genome of sweet tea (Lithocarpus litseifolius).</title>
        <authorList>
            <person name="Zhou J."/>
        </authorList>
    </citation>
    <scope>NUCLEOTIDE SEQUENCE [LARGE SCALE GENOMIC DNA]</scope>
    <source>
        <strain evidence="10">Zhou-2022a</strain>
        <tissue evidence="10">Leaf</tissue>
    </source>
</reference>
<protein>
    <recommendedName>
        <fullName evidence="9">PGG domain-containing protein</fullName>
    </recommendedName>
</protein>
<dbReference type="GO" id="GO:0005886">
    <property type="term" value="C:plasma membrane"/>
    <property type="evidence" value="ECO:0007669"/>
    <property type="project" value="TreeGrafter"/>
</dbReference>
<evidence type="ECO:0000256" key="6">
    <source>
        <dbReference type="ARBA" id="ARBA00023136"/>
    </source>
</evidence>
<dbReference type="PANTHER" id="PTHR24186">
    <property type="entry name" value="PROTEIN PHOSPHATASE 1 REGULATORY SUBUNIT"/>
    <property type="match status" value="1"/>
</dbReference>
<keyword evidence="11" id="KW-1185">Reference proteome</keyword>
<dbReference type="AlphaFoldDB" id="A0AAW2CXW0"/>
<evidence type="ECO:0000259" key="9">
    <source>
        <dbReference type="Pfam" id="PF13962"/>
    </source>
</evidence>
<keyword evidence="8" id="KW-0732">Signal</keyword>
<dbReference type="Proteomes" id="UP001459277">
    <property type="component" value="Unassembled WGS sequence"/>
</dbReference>
<evidence type="ECO:0000256" key="5">
    <source>
        <dbReference type="ARBA" id="ARBA00023043"/>
    </source>
</evidence>